<organism evidence="1 2">
    <name type="scientific">Hymenobacter artigasi</name>
    <dbReference type="NCBI Taxonomy" id="2719616"/>
    <lineage>
        <taxon>Bacteria</taxon>
        <taxon>Pseudomonadati</taxon>
        <taxon>Bacteroidota</taxon>
        <taxon>Cytophagia</taxon>
        <taxon>Cytophagales</taxon>
        <taxon>Hymenobacteraceae</taxon>
        <taxon>Hymenobacter</taxon>
    </lineage>
</organism>
<name>A0ABX1HMX0_9BACT</name>
<evidence type="ECO:0000313" key="1">
    <source>
        <dbReference type="EMBL" id="NKI91599.1"/>
    </source>
</evidence>
<evidence type="ECO:0008006" key="3">
    <source>
        <dbReference type="Google" id="ProtNLM"/>
    </source>
</evidence>
<evidence type="ECO:0000313" key="2">
    <source>
        <dbReference type="Proteomes" id="UP000717634"/>
    </source>
</evidence>
<dbReference type="Proteomes" id="UP000717634">
    <property type="component" value="Unassembled WGS sequence"/>
</dbReference>
<dbReference type="EMBL" id="JAAVTK010000019">
    <property type="protein sequence ID" value="NKI91599.1"/>
    <property type="molecule type" value="Genomic_DNA"/>
</dbReference>
<proteinExistence type="predicted"/>
<gene>
    <name evidence="1" type="ORF">HBN54_004219</name>
</gene>
<reference evidence="1 2" key="1">
    <citation type="submission" date="2020-03" db="EMBL/GenBank/DDBJ databases">
        <title>Genomic Encyclopedia of Type Strains, Phase IV (KMG-V): Genome sequencing to study the core and pangenomes of soil and plant-associated prokaryotes.</title>
        <authorList>
            <person name="Whitman W."/>
        </authorList>
    </citation>
    <scope>NUCLEOTIDE SEQUENCE [LARGE SCALE GENOMIC DNA]</scope>
    <source>
        <strain evidence="1 2">1B</strain>
    </source>
</reference>
<dbReference type="RefSeq" id="WP_168675161.1">
    <property type="nucleotide sequence ID" value="NZ_JAAVTK010000019.1"/>
</dbReference>
<comment type="caution">
    <text evidence="1">The sequence shown here is derived from an EMBL/GenBank/DDBJ whole genome shotgun (WGS) entry which is preliminary data.</text>
</comment>
<accession>A0ABX1HMX0</accession>
<keyword evidence="2" id="KW-1185">Reference proteome</keyword>
<protein>
    <recommendedName>
        <fullName evidence="3">CHAT domain-containing protein</fullName>
    </recommendedName>
</protein>
<sequence length="630" mass="71881">MQVPAFNTKYACIVDRKKSHLAAIISSYLQENNTFLSVFEFSSSTAEKPEGPIDIVDEHALSRTRSEEISIKIDNAIRKIGKIEYLIIAGLDVNQRSYLTFLGEYNIIEIDSIEDVDAMLGGLAFGKAEYLRVRPSEFLKGLFLAGKSGLKLKIDTTAPALRYEAKFDNGLIVIENFGIASAVTAVNYALSTNSDIEIISELPASQILNIELLIKEWQDGNNSSYTELNALLFNQLDGIDFSKYDFVTFFTEGAPYSLVIKNQLPVTYVHLNRYPALFIVNNIFFEKIKPIGSAIVFSPLFFTDEETEFVINVFKQENYWVKELIGNEASSYNIDMSIKEYPFDILHICSHGGEVKGYSNVTDFIDRDGNKHVVEYDDVISFYPNPNRNNDLIKVETKHIWRKFDGLKWKSEELKRLNYPHYVFVDMTKAINEHDDENGKYKGVPKAVVADSCAIQCNAFVYQAIFEMIAGFHAAPIIFNNTCWSWSGIVDSFLTAGTRGYIGTLWEVNNEVAKLSAEEFYKNVFKDTVANSLHKAIEKTKGTPSEDIYVYWGLHFSTLKKSCSIENSRLNIAEFLMKGFYRWRRNGLGMPDGFVKSSSIELSEWNLNELRRYFIKESIEIMEKRKKNQQ</sequence>